<feature type="transmembrane region" description="Helical" evidence="9">
    <location>
        <begin position="345"/>
        <end position="364"/>
    </location>
</feature>
<dbReference type="InterPro" id="IPR013853">
    <property type="entry name" value="EIIC-GAT"/>
</dbReference>
<feature type="transmembrane region" description="Helical" evidence="9">
    <location>
        <begin position="43"/>
        <end position="67"/>
    </location>
</feature>
<sequence length="465" mass="48356">MDFILGIFNYIKDLGATTMMPIIICIMGLALGAGFGKSIRAGLTVGIGFIGLNLVTGLMGSSLGAAVQEMVSRFGLELSVIDVGWPSAAAIAFASTVGMVIIPVCLVVNIVMLLTNTTQTVDVDIWDYWHFAFTGALVAVLTGNQIYGVIAAILNMVIVMVLGDWTAKGVEETLGLPGVSLPHGFTAAYAPIAMALNKIIDMIPGINKINFDLEKMQKKFGVFGEPILVGTVLGLVIGVLAGYGIAPTAASEVYAGDMGILGLGVNLGAVLVLIPKMAALLMEGLLPISDAASEFIEKKFSNRGKIYIGLDSAVGVGHPLTLSVALILVPLAVFLAVVLPGNKVMPFADLAVFPWMFVLITPVVKGNGFRALVIGFATVTSGLYIATNLAPLITQAAVLANYDMGTATAISSICDGANPLTWLIVRLHGVSPIVGIASVGAVALAMALVNRKKIKKEAATLRSAE</sequence>
<organism evidence="11 12">
    <name type="scientific">[Clostridium] citroniae WAL-19142</name>
    <dbReference type="NCBI Taxonomy" id="742734"/>
    <lineage>
        <taxon>Bacteria</taxon>
        <taxon>Bacillati</taxon>
        <taxon>Bacillota</taxon>
        <taxon>Clostridia</taxon>
        <taxon>Lachnospirales</taxon>
        <taxon>Lachnospiraceae</taxon>
        <taxon>Enterocloster</taxon>
    </lineage>
</organism>
<dbReference type="GO" id="GO:0009401">
    <property type="term" value="P:phosphoenolpyruvate-dependent sugar phosphotransferase system"/>
    <property type="evidence" value="ECO:0007669"/>
    <property type="project" value="UniProtKB-KW"/>
</dbReference>
<evidence type="ECO:0000259" key="10">
    <source>
        <dbReference type="PROSITE" id="PS51104"/>
    </source>
</evidence>
<comment type="subcellular location">
    <subcellularLocation>
        <location evidence="1">Cell membrane</location>
        <topology evidence="1">Multi-pass membrane protein</topology>
    </subcellularLocation>
</comment>
<evidence type="ECO:0000256" key="1">
    <source>
        <dbReference type="ARBA" id="ARBA00004651"/>
    </source>
</evidence>
<reference evidence="11 12" key="1">
    <citation type="submission" date="2011-04" db="EMBL/GenBank/DDBJ databases">
        <title>The Genome Sequence of Clostridium citroniae WAL-19142.</title>
        <authorList>
            <consortium name="The Broad Institute Genome Sequencing Platform"/>
            <person name="Earl A."/>
            <person name="Ward D."/>
            <person name="Feldgarden M."/>
            <person name="Gevers D."/>
            <person name="Warren Y.A."/>
            <person name="Tyrrell K.L."/>
            <person name="Citron D.M."/>
            <person name="Goldstein E.J."/>
            <person name="Daigneault M."/>
            <person name="Allen-Vercoe E."/>
            <person name="Young S.K."/>
            <person name="Zeng Q."/>
            <person name="Gargeya S."/>
            <person name="Fitzgerald M."/>
            <person name="Haas B."/>
            <person name="Abouelleil A."/>
            <person name="Alvarado L."/>
            <person name="Arachchi H.M."/>
            <person name="Berlin A."/>
            <person name="Brown A."/>
            <person name="Chapman S.B."/>
            <person name="Chen Z."/>
            <person name="Dunbar C."/>
            <person name="Freedman E."/>
            <person name="Gearin G."/>
            <person name="Gellesch M."/>
            <person name="Goldberg J."/>
            <person name="Griggs A."/>
            <person name="Gujja S."/>
            <person name="Heilman E.R."/>
            <person name="Heiman D."/>
            <person name="Howarth C."/>
            <person name="Larson L."/>
            <person name="Lui A."/>
            <person name="MacDonald P.J."/>
            <person name="Mehta T."/>
            <person name="Montmayeur A."/>
            <person name="Murphy C."/>
            <person name="Neiman D."/>
            <person name="Pearson M."/>
            <person name="Priest M."/>
            <person name="Roberts A."/>
            <person name="Saif S."/>
            <person name="Shea T."/>
            <person name="Shenoy N."/>
            <person name="Sisk P."/>
            <person name="Stolte C."/>
            <person name="Sykes S."/>
            <person name="White J."/>
            <person name="Yandava C."/>
            <person name="Wortman J."/>
            <person name="Nusbaum C."/>
            <person name="Birren B."/>
        </authorList>
    </citation>
    <scope>NUCLEOTIDE SEQUENCE [LARGE SCALE GENOMIC DNA]</scope>
    <source>
        <strain evidence="11 12">WAL-19142</strain>
    </source>
</reference>
<evidence type="ECO:0000313" key="12">
    <source>
        <dbReference type="Proteomes" id="UP000037392"/>
    </source>
</evidence>
<name>A0A0J9BGQ5_9FIRM</name>
<feature type="domain" description="PTS EIIC type-2" evidence="10">
    <location>
        <begin position="8"/>
        <end position="451"/>
    </location>
</feature>
<dbReference type="PIRSF" id="PIRSF006304">
    <property type="entry name" value="GatC"/>
    <property type="match status" value="1"/>
</dbReference>
<evidence type="ECO:0000256" key="2">
    <source>
        <dbReference type="ARBA" id="ARBA00022448"/>
    </source>
</evidence>
<dbReference type="PATRIC" id="fig|742734.4.peg.5757"/>
<keyword evidence="5" id="KW-0598">Phosphotransferase system</keyword>
<feature type="transmembrane region" description="Helical" evidence="9">
    <location>
        <begin position="128"/>
        <end position="161"/>
    </location>
</feature>
<keyword evidence="4" id="KW-0762">Sugar transport</keyword>
<dbReference type="AlphaFoldDB" id="A0A0J9BGQ5"/>
<dbReference type="GO" id="GO:0005886">
    <property type="term" value="C:plasma membrane"/>
    <property type="evidence" value="ECO:0007669"/>
    <property type="project" value="UniProtKB-SubCell"/>
</dbReference>
<evidence type="ECO:0000256" key="7">
    <source>
        <dbReference type="ARBA" id="ARBA00022989"/>
    </source>
</evidence>
<keyword evidence="2" id="KW-0813">Transport</keyword>
<keyword evidence="8 9" id="KW-0472">Membrane</keyword>
<keyword evidence="6 9" id="KW-0812">Transmembrane</keyword>
<evidence type="ECO:0000256" key="5">
    <source>
        <dbReference type="ARBA" id="ARBA00022683"/>
    </source>
</evidence>
<evidence type="ECO:0000256" key="4">
    <source>
        <dbReference type="ARBA" id="ARBA00022597"/>
    </source>
</evidence>
<evidence type="ECO:0000256" key="3">
    <source>
        <dbReference type="ARBA" id="ARBA00022475"/>
    </source>
</evidence>
<feature type="transmembrane region" description="Helical" evidence="9">
    <location>
        <begin position="306"/>
        <end position="339"/>
    </location>
</feature>
<dbReference type="RefSeq" id="WP_007858013.1">
    <property type="nucleotide sequence ID" value="NZ_KQ235887.1"/>
</dbReference>
<evidence type="ECO:0000313" key="11">
    <source>
        <dbReference type="EMBL" id="KMW11952.1"/>
    </source>
</evidence>
<dbReference type="GeneID" id="93166418"/>
<dbReference type="InterPro" id="IPR013014">
    <property type="entry name" value="PTS_EIIC_2"/>
</dbReference>
<evidence type="ECO:0000256" key="9">
    <source>
        <dbReference type="SAM" id="Phobius"/>
    </source>
</evidence>
<dbReference type="InterPro" id="IPR004703">
    <property type="entry name" value="PTS_sugar-sp_permease"/>
</dbReference>
<dbReference type="Pfam" id="PF03611">
    <property type="entry name" value="EIIC-GAT"/>
    <property type="match status" value="1"/>
</dbReference>
<proteinExistence type="predicted"/>
<protein>
    <recommendedName>
        <fullName evidence="10">PTS EIIC type-2 domain-containing protein</fullName>
    </recommendedName>
</protein>
<dbReference type="EMBL" id="ADLK01000053">
    <property type="protein sequence ID" value="KMW11952.1"/>
    <property type="molecule type" value="Genomic_DNA"/>
</dbReference>
<feature type="transmembrane region" description="Helical" evidence="9">
    <location>
        <begin position="371"/>
        <end position="393"/>
    </location>
</feature>
<evidence type="ECO:0000256" key="6">
    <source>
        <dbReference type="ARBA" id="ARBA00022692"/>
    </source>
</evidence>
<keyword evidence="3" id="KW-1003">Cell membrane</keyword>
<accession>A0A0J9BGQ5</accession>
<dbReference type="GO" id="GO:0015577">
    <property type="term" value="F:galactitol transmembrane transporter activity"/>
    <property type="evidence" value="ECO:0007669"/>
    <property type="project" value="InterPro"/>
</dbReference>
<dbReference type="PANTHER" id="PTHR37324:SF2">
    <property type="entry name" value="PTS SYSTEM GALACTITOL-SPECIFIC EIIC COMPONENT"/>
    <property type="match status" value="1"/>
</dbReference>
<dbReference type="Proteomes" id="UP000037392">
    <property type="component" value="Unassembled WGS sequence"/>
</dbReference>
<feature type="transmembrane region" description="Helical" evidence="9">
    <location>
        <begin position="181"/>
        <end position="200"/>
    </location>
</feature>
<evidence type="ECO:0000256" key="8">
    <source>
        <dbReference type="ARBA" id="ARBA00023136"/>
    </source>
</evidence>
<dbReference type="PANTHER" id="PTHR37324">
    <property type="entry name" value="PTS SYSTEM GALACTITOL-SPECIFIC EIIC COMPONENT"/>
    <property type="match status" value="1"/>
</dbReference>
<comment type="caution">
    <text evidence="11">The sequence shown here is derived from an EMBL/GenBank/DDBJ whole genome shotgun (WGS) entry which is preliminary data.</text>
</comment>
<feature type="transmembrane region" description="Helical" evidence="9">
    <location>
        <begin position="258"/>
        <end position="286"/>
    </location>
</feature>
<feature type="transmembrane region" description="Helical" evidence="9">
    <location>
        <begin position="87"/>
        <end position="116"/>
    </location>
</feature>
<feature type="transmembrane region" description="Helical" evidence="9">
    <location>
        <begin position="220"/>
        <end position="246"/>
    </location>
</feature>
<dbReference type="OrthoDB" id="9787936at2"/>
<keyword evidence="7 9" id="KW-1133">Transmembrane helix</keyword>
<feature type="transmembrane region" description="Helical" evidence="9">
    <location>
        <begin position="429"/>
        <end position="449"/>
    </location>
</feature>
<gene>
    <name evidence="11" type="ORF">HMPREF9470_05382</name>
</gene>
<dbReference type="PROSITE" id="PS51104">
    <property type="entry name" value="PTS_EIIC_TYPE_2"/>
    <property type="match status" value="1"/>
</dbReference>
<feature type="transmembrane region" description="Helical" evidence="9">
    <location>
        <begin position="18"/>
        <end position="36"/>
    </location>
</feature>